<evidence type="ECO:0000313" key="3">
    <source>
        <dbReference type="Proteomes" id="UP001144256"/>
    </source>
</evidence>
<keyword evidence="3" id="KW-1185">Reference proteome</keyword>
<dbReference type="AlphaFoldDB" id="A0A9W5YAJ1"/>
<comment type="caution">
    <text evidence="2">The sequence shown here is derived from an EMBL/GenBank/DDBJ whole genome shotgun (WGS) entry which is preliminary data.</text>
</comment>
<feature type="region of interest" description="Disordered" evidence="1">
    <location>
        <begin position="90"/>
        <end position="116"/>
    </location>
</feature>
<proteinExistence type="predicted"/>
<feature type="compositionally biased region" description="Basic and acidic residues" evidence="1">
    <location>
        <begin position="215"/>
        <end position="245"/>
    </location>
</feature>
<evidence type="ECO:0000313" key="2">
    <source>
        <dbReference type="EMBL" id="GKX29922.1"/>
    </source>
</evidence>
<accession>A0A9W5YAJ1</accession>
<dbReference type="RefSeq" id="WP_281815688.1">
    <property type="nucleotide sequence ID" value="NZ_BRLB01000006.1"/>
</dbReference>
<dbReference type="EMBL" id="BRLB01000006">
    <property type="protein sequence ID" value="GKX29922.1"/>
    <property type="molecule type" value="Genomic_DNA"/>
</dbReference>
<gene>
    <name evidence="2" type="ORF">SH1V18_24020</name>
</gene>
<sequence length="272" mass="31272">MNINLNNSNSVNTYFNNNTNNNAITNNANGKKNTLVSKLQKQMTAIDKNIAGVRENEKLSAYDKKEKIKQLEEQKQELLERINEEKIKEKMNETEKKIEEAEEIEEKRREKEKRPATPLEEIKAELGIEVSSKNMIKASRSLDVANNKLKIASDLRQEAKVLQVEYETDIGRGQSVGLSDYRVKRVAKLRSRADKVQNEAMETLGKTNKIIKETRESLEKVKDKNEEINNKVEEDKKLEENKNEKMISTSDNKGSIDQRKQNPIGKNVDVKL</sequence>
<evidence type="ECO:0000256" key="1">
    <source>
        <dbReference type="SAM" id="MobiDB-lite"/>
    </source>
</evidence>
<reference evidence="2" key="1">
    <citation type="submission" date="2022-06" db="EMBL/GenBank/DDBJ databases">
        <title>Vallitalea longa sp. nov., an anaerobic bacterium isolated from marine sediment.</title>
        <authorList>
            <person name="Hirano S."/>
            <person name="Terahara T."/>
            <person name="Mori K."/>
            <person name="Hamada M."/>
            <person name="Matsumoto R."/>
            <person name="Kobayashi T."/>
        </authorList>
    </citation>
    <scope>NUCLEOTIDE SEQUENCE</scope>
    <source>
        <strain evidence="2">SH18-1</strain>
    </source>
</reference>
<dbReference type="Proteomes" id="UP001144256">
    <property type="component" value="Unassembled WGS sequence"/>
</dbReference>
<feature type="region of interest" description="Disordered" evidence="1">
    <location>
        <begin position="215"/>
        <end position="272"/>
    </location>
</feature>
<organism evidence="2 3">
    <name type="scientific">Vallitalea longa</name>
    <dbReference type="NCBI Taxonomy" id="2936439"/>
    <lineage>
        <taxon>Bacteria</taxon>
        <taxon>Bacillati</taxon>
        <taxon>Bacillota</taxon>
        <taxon>Clostridia</taxon>
        <taxon>Lachnospirales</taxon>
        <taxon>Vallitaleaceae</taxon>
        <taxon>Vallitalea</taxon>
    </lineage>
</organism>
<protein>
    <submittedName>
        <fullName evidence="2">Uncharacterized protein</fullName>
    </submittedName>
</protein>
<name>A0A9W5YAJ1_9FIRM</name>